<reference evidence="1" key="2">
    <citation type="submission" date="2010-03" db="EMBL/GenBank/DDBJ databases">
        <authorList>
            <person name="Pajon A."/>
        </authorList>
    </citation>
    <scope>NUCLEOTIDE SEQUENCE</scope>
    <source>
        <strain evidence="1">Type strain: 18P13</strain>
    </source>
</reference>
<dbReference type="GeneID" id="83155801"/>
<dbReference type="STRING" id="213810.RUM_10480"/>
<dbReference type="InterPro" id="IPR025427">
    <property type="entry name" value="DUF4160"/>
</dbReference>
<evidence type="ECO:0000313" key="1">
    <source>
        <dbReference type="EMBL" id="CBL17208.1"/>
    </source>
</evidence>
<dbReference type="KEGG" id="rch:RUM_10480"/>
<dbReference type="PATRIC" id="fig|213810.4.peg.948"/>
<keyword evidence="2" id="KW-1185">Reference proteome</keyword>
<dbReference type="AlphaFoldDB" id="D4LC63"/>
<dbReference type="Pfam" id="PF13711">
    <property type="entry name" value="DUF4160"/>
    <property type="match status" value="1"/>
</dbReference>
<protein>
    <recommendedName>
        <fullName evidence="3">DUF4160 domain-containing protein</fullName>
    </recommendedName>
</protein>
<proteinExistence type="predicted"/>
<dbReference type="EMBL" id="FP929052">
    <property type="protein sequence ID" value="CBL17208.1"/>
    <property type="molecule type" value="Genomic_DNA"/>
</dbReference>
<evidence type="ECO:0000313" key="2">
    <source>
        <dbReference type="Proteomes" id="UP000007054"/>
    </source>
</evidence>
<sequence length="85" mass="9989">MPTISMFYGILIRMYYDDHNPPHIHAVYNNDTACFTLDGELLDGSIPKKQRKLVEAWIEIHRDELDANWKLAQEGEPFFKIEPLK</sequence>
<reference evidence="1" key="1">
    <citation type="submission" date="2010-03" db="EMBL/GenBank/DDBJ databases">
        <title>The genome sequence of Ruminococcus sp. 18P13.</title>
        <authorList>
            <consortium name="metaHIT consortium -- http://www.metahit.eu/"/>
            <person name="Pajon A."/>
            <person name="Turner K."/>
            <person name="Parkhill J."/>
            <person name="Bernalier A."/>
        </authorList>
    </citation>
    <scope>NUCLEOTIDE SEQUENCE [LARGE SCALE GENOMIC DNA]</scope>
    <source>
        <strain evidence="1">Type strain: 18P13</strain>
    </source>
</reference>
<gene>
    <name evidence="1" type="ordered locus">RUM_10480</name>
</gene>
<dbReference type="BioCyc" id="RCHA213810:RUM_RS05040-MONOMER"/>
<organism evidence="1 2">
    <name type="scientific">Ruminococcus champanellensis (strain DSM 18848 / JCM 17042 / KCTC 15320 / 18P13)</name>
    <dbReference type="NCBI Taxonomy" id="213810"/>
    <lineage>
        <taxon>Bacteria</taxon>
        <taxon>Bacillati</taxon>
        <taxon>Bacillota</taxon>
        <taxon>Clostridia</taxon>
        <taxon>Eubacteriales</taxon>
        <taxon>Oscillospiraceae</taxon>
        <taxon>Ruminococcus</taxon>
    </lineage>
</organism>
<dbReference type="RefSeq" id="WP_015558115.1">
    <property type="nucleotide sequence ID" value="NC_021039.1"/>
</dbReference>
<evidence type="ECO:0008006" key="3">
    <source>
        <dbReference type="Google" id="ProtNLM"/>
    </source>
</evidence>
<dbReference type="HOGENOM" id="CLU_162083_0_0_9"/>
<dbReference type="Proteomes" id="UP000007054">
    <property type="component" value="Chromosome"/>
</dbReference>
<name>D4LC63_RUMC1</name>
<accession>D4LC63</accession>